<dbReference type="SUPFAM" id="SSF56112">
    <property type="entry name" value="Protein kinase-like (PK-like)"/>
    <property type="match status" value="1"/>
</dbReference>
<evidence type="ECO:0000313" key="3">
    <source>
        <dbReference type="Proteomes" id="UP000813444"/>
    </source>
</evidence>
<dbReference type="InterPro" id="IPR011009">
    <property type="entry name" value="Kinase-like_dom_sf"/>
</dbReference>
<accession>A0A8K0WY91</accession>
<protein>
    <submittedName>
        <fullName evidence="2">Phosphotransferase enzyme family protein</fullName>
    </submittedName>
</protein>
<reference evidence="2" key="1">
    <citation type="journal article" date="2021" name="Nat. Commun.">
        <title>Genetic determinants of endophytism in the Arabidopsis root mycobiome.</title>
        <authorList>
            <person name="Mesny F."/>
            <person name="Miyauchi S."/>
            <person name="Thiergart T."/>
            <person name="Pickel B."/>
            <person name="Atanasova L."/>
            <person name="Karlsson M."/>
            <person name="Huettel B."/>
            <person name="Barry K.W."/>
            <person name="Haridas S."/>
            <person name="Chen C."/>
            <person name="Bauer D."/>
            <person name="Andreopoulos W."/>
            <person name="Pangilinan J."/>
            <person name="LaButti K."/>
            <person name="Riley R."/>
            <person name="Lipzen A."/>
            <person name="Clum A."/>
            <person name="Drula E."/>
            <person name="Henrissat B."/>
            <person name="Kohler A."/>
            <person name="Grigoriev I.V."/>
            <person name="Martin F.M."/>
            <person name="Hacquard S."/>
        </authorList>
    </citation>
    <scope>NUCLEOTIDE SEQUENCE</scope>
    <source>
        <strain evidence="2">MPI-CAGE-CH-0235</strain>
    </source>
</reference>
<dbReference type="InterPro" id="IPR051678">
    <property type="entry name" value="AGP_Transferase"/>
</dbReference>
<name>A0A8K0WY91_9HYPO</name>
<dbReference type="EMBL" id="JAGPNK010000001">
    <property type="protein sequence ID" value="KAH7329279.1"/>
    <property type="molecule type" value="Genomic_DNA"/>
</dbReference>
<dbReference type="OrthoDB" id="2906425at2759"/>
<dbReference type="CDD" id="cd05120">
    <property type="entry name" value="APH_ChoK_like"/>
    <property type="match status" value="1"/>
</dbReference>
<proteinExistence type="predicted"/>
<dbReference type="PANTHER" id="PTHR21310">
    <property type="entry name" value="AMINOGLYCOSIDE PHOSPHOTRANSFERASE-RELATED-RELATED"/>
    <property type="match status" value="1"/>
</dbReference>
<dbReference type="Pfam" id="PF01636">
    <property type="entry name" value="APH"/>
    <property type="match status" value="1"/>
</dbReference>
<keyword evidence="3" id="KW-1185">Reference proteome</keyword>
<evidence type="ECO:0000259" key="1">
    <source>
        <dbReference type="Pfam" id="PF01636"/>
    </source>
</evidence>
<comment type="caution">
    <text evidence="2">The sequence shown here is derived from an EMBL/GenBank/DDBJ whole genome shotgun (WGS) entry which is preliminary data.</text>
</comment>
<dbReference type="InterPro" id="IPR002575">
    <property type="entry name" value="Aminoglycoside_PTrfase"/>
</dbReference>
<dbReference type="PANTHER" id="PTHR21310:SF58">
    <property type="entry name" value="AMINOGLYCOSIDE PHOSPHOTRANSFERASE DOMAIN-CONTAINING PROTEIN"/>
    <property type="match status" value="1"/>
</dbReference>
<dbReference type="Gene3D" id="3.90.1200.10">
    <property type="match status" value="1"/>
</dbReference>
<sequence>MLRKITKEDLAEATSTGPFCAVRMLADGKTVVKTGELTRMAEANTMKYIRQHTKIPVPEVYNAYADEETGHVRIVMERIEGETLQDAWDSYNDEEKETVAQQLRGYFDELRQIKGSYIGSVDGSACDDQYFSDNIGGYGPYQSEADFNQGLITAWSKGREDDPFTQLLCRIQVQCMKGHSIVMTHNDFAPRNIMVRGTQVVAVLDWEFAGFYPEYWEYCKALWRPSWDSSWIKDGLVERVLDPHLQEAAVILNTSYTIW</sequence>
<dbReference type="Proteomes" id="UP000813444">
    <property type="component" value="Unassembled WGS sequence"/>
</dbReference>
<evidence type="ECO:0000313" key="2">
    <source>
        <dbReference type="EMBL" id="KAH7329279.1"/>
    </source>
</evidence>
<feature type="domain" description="Aminoglycoside phosphotransferase" evidence="1">
    <location>
        <begin position="39"/>
        <end position="233"/>
    </location>
</feature>
<organism evidence="2 3">
    <name type="scientific">Stachybotrys elegans</name>
    <dbReference type="NCBI Taxonomy" id="80388"/>
    <lineage>
        <taxon>Eukaryota</taxon>
        <taxon>Fungi</taxon>
        <taxon>Dikarya</taxon>
        <taxon>Ascomycota</taxon>
        <taxon>Pezizomycotina</taxon>
        <taxon>Sordariomycetes</taxon>
        <taxon>Hypocreomycetidae</taxon>
        <taxon>Hypocreales</taxon>
        <taxon>Stachybotryaceae</taxon>
        <taxon>Stachybotrys</taxon>
    </lineage>
</organism>
<dbReference type="AlphaFoldDB" id="A0A8K0WY91"/>
<gene>
    <name evidence="2" type="ORF">B0I35DRAFT_404522</name>
</gene>
<dbReference type="Gene3D" id="3.30.200.150">
    <property type="match status" value="1"/>
</dbReference>